<dbReference type="Proteomes" id="UP001642487">
    <property type="component" value="Chromosome 7"/>
</dbReference>
<gene>
    <name evidence="2" type="ORF">CITCOLO1_LOCUS18156</name>
</gene>
<accession>A0ABP0Z4L2</accession>
<evidence type="ECO:0000256" key="1">
    <source>
        <dbReference type="SAM" id="MobiDB-lite"/>
    </source>
</evidence>
<organism evidence="2 3">
    <name type="scientific">Citrullus colocynthis</name>
    <name type="common">colocynth</name>
    <dbReference type="NCBI Taxonomy" id="252529"/>
    <lineage>
        <taxon>Eukaryota</taxon>
        <taxon>Viridiplantae</taxon>
        <taxon>Streptophyta</taxon>
        <taxon>Embryophyta</taxon>
        <taxon>Tracheophyta</taxon>
        <taxon>Spermatophyta</taxon>
        <taxon>Magnoliopsida</taxon>
        <taxon>eudicotyledons</taxon>
        <taxon>Gunneridae</taxon>
        <taxon>Pentapetalae</taxon>
        <taxon>rosids</taxon>
        <taxon>fabids</taxon>
        <taxon>Cucurbitales</taxon>
        <taxon>Cucurbitaceae</taxon>
        <taxon>Benincaseae</taxon>
        <taxon>Citrullus</taxon>
    </lineage>
</organism>
<name>A0ABP0Z4L2_9ROSI</name>
<dbReference type="EMBL" id="OZ021741">
    <property type="protein sequence ID" value="CAK9325880.1"/>
    <property type="molecule type" value="Genomic_DNA"/>
</dbReference>
<feature type="region of interest" description="Disordered" evidence="1">
    <location>
        <begin position="57"/>
        <end position="76"/>
    </location>
</feature>
<proteinExistence type="predicted"/>
<keyword evidence="3" id="KW-1185">Reference proteome</keyword>
<protein>
    <submittedName>
        <fullName evidence="2">Uncharacterized protein</fullName>
    </submittedName>
</protein>
<feature type="non-terminal residue" evidence="2">
    <location>
        <position position="1"/>
    </location>
</feature>
<sequence length="76" mass="8277">IRLLTAGGGSGMERLQTPPACQIDPLNQTCASGQTHSNCRPNEGKLIGRWRQLSKRDGGKCELAEDDEETKIDRPA</sequence>
<reference evidence="2 3" key="1">
    <citation type="submission" date="2024-03" db="EMBL/GenBank/DDBJ databases">
        <authorList>
            <person name="Gkanogiannis A."/>
            <person name="Becerra Lopez-Lavalle L."/>
        </authorList>
    </citation>
    <scope>NUCLEOTIDE SEQUENCE [LARGE SCALE GENOMIC DNA]</scope>
</reference>
<evidence type="ECO:0000313" key="3">
    <source>
        <dbReference type="Proteomes" id="UP001642487"/>
    </source>
</evidence>
<evidence type="ECO:0000313" key="2">
    <source>
        <dbReference type="EMBL" id="CAK9325880.1"/>
    </source>
</evidence>